<gene>
    <name evidence="1" type="ORF">HMPREF0061_0413</name>
</gene>
<accession>A0ABN0AAE7</accession>
<proteinExistence type="predicted"/>
<evidence type="ECO:0000313" key="2">
    <source>
        <dbReference type="Proteomes" id="UP000003764"/>
    </source>
</evidence>
<dbReference type="Proteomes" id="UP000003764">
    <property type="component" value="Unassembled WGS sequence"/>
</dbReference>
<dbReference type="EMBL" id="ADNT01000036">
    <property type="protein sequence ID" value="EFG50259.1"/>
    <property type="molecule type" value="Genomic_DNA"/>
</dbReference>
<reference evidence="1 2" key="1">
    <citation type="submission" date="2010-04" db="EMBL/GenBank/DDBJ databases">
        <authorList>
            <person name="Muzny D."/>
            <person name="Qin X."/>
            <person name="Deng J."/>
            <person name="Jiang H."/>
            <person name="Liu Y."/>
            <person name="Qu J."/>
            <person name="Song X.-Z."/>
            <person name="Zhang L."/>
            <person name="Thornton R."/>
            <person name="Coyle M."/>
            <person name="Francisco L."/>
            <person name="Jackson L."/>
            <person name="Javaid M."/>
            <person name="Korchina V."/>
            <person name="Kovar C."/>
            <person name="Mata R."/>
            <person name="Mathew T."/>
            <person name="Ngo R."/>
            <person name="Nguyen L."/>
            <person name="Nguyen N."/>
            <person name="Okwuonu G."/>
            <person name="Ongeri F."/>
            <person name="Pham C."/>
            <person name="Simmons D."/>
            <person name="Wilczek-Boney K."/>
            <person name="Hale W."/>
            <person name="Jakkamsetti A."/>
            <person name="Pham P."/>
            <person name="Ruth R."/>
            <person name="San Lucas F."/>
            <person name="Warren J."/>
            <person name="Zhang J."/>
            <person name="Zhao Z."/>
            <person name="Zhou C."/>
            <person name="Zhu D."/>
            <person name="Lee S."/>
            <person name="Bess C."/>
            <person name="Blankenburg K."/>
            <person name="Forbes L."/>
            <person name="Fu Q."/>
            <person name="Gubbala S."/>
            <person name="Hirani K."/>
            <person name="Jayaseelan J.C."/>
            <person name="Lara F."/>
            <person name="Munidasa M."/>
            <person name="Palculict T."/>
            <person name="Patil S."/>
            <person name="Pu L.-L."/>
            <person name="Saada N."/>
            <person name="Tang L."/>
            <person name="Weissenberger G."/>
            <person name="Zhu Y."/>
            <person name="Hemphill L."/>
            <person name="Shang Y."/>
            <person name="Youmans B."/>
            <person name="Ayvaz T."/>
            <person name="Ross M."/>
            <person name="Santibanez J."/>
            <person name="Aqrawi P."/>
            <person name="Gross S."/>
            <person name="Joshi V."/>
            <person name="Fowler G."/>
            <person name="Nazareth L."/>
            <person name="Reid J."/>
            <person name="Worley K."/>
            <person name="Petrosino J."/>
            <person name="Highlander S."/>
            <person name="Gibbs R."/>
            <person name="Gibbs R."/>
        </authorList>
    </citation>
    <scope>NUCLEOTIDE SEQUENCE [LARGE SCALE GENOMIC DNA]</scope>
    <source>
        <strain evidence="1 2">ATCC 11563</strain>
    </source>
</reference>
<name>A0ABN0AAE7_AERVM</name>
<keyword evidence="2" id="KW-1185">Reference proteome</keyword>
<sequence>MIWRINEFRLIRRSLHTRNTYKNQSLIDINDEVADLGKMATDNQVVFFMADSCLLQNSLQISLHKVLPKADE</sequence>
<comment type="caution">
    <text evidence="1">The sequence shown here is derived from an EMBL/GenBank/DDBJ whole genome shotgun (WGS) entry which is preliminary data.</text>
</comment>
<protein>
    <submittedName>
        <fullName evidence="1">Uncharacterized protein</fullName>
    </submittedName>
</protein>
<evidence type="ECO:0000313" key="1">
    <source>
        <dbReference type="EMBL" id="EFG50259.1"/>
    </source>
</evidence>
<organism evidence="1 2">
    <name type="scientific">Aerococcus viridans (strain ATCC 11563 / DSM 20340 / CCUG 4311 / JCM 20461 / NBRC 12219 / NCTC 8251 / M1)</name>
    <dbReference type="NCBI Taxonomy" id="655812"/>
    <lineage>
        <taxon>Bacteria</taxon>
        <taxon>Bacillati</taxon>
        <taxon>Bacillota</taxon>
        <taxon>Bacilli</taxon>
        <taxon>Lactobacillales</taxon>
        <taxon>Aerococcaceae</taxon>
        <taxon>Aerococcus</taxon>
    </lineage>
</organism>